<comment type="similarity">
    <text evidence="1">Belongs to the flavin monoamine oxidase family.</text>
</comment>
<proteinExistence type="inferred from homology"/>
<accession>A0A928VSD8</accession>
<dbReference type="SUPFAM" id="SSF51905">
    <property type="entry name" value="FAD/NAD(P)-binding domain"/>
    <property type="match status" value="1"/>
</dbReference>
<keyword evidence="4" id="KW-1185">Reference proteome</keyword>
<gene>
    <name evidence="3" type="ORF">IQ266_20440</name>
</gene>
<dbReference type="InterPro" id="IPR036188">
    <property type="entry name" value="FAD/NAD-bd_sf"/>
</dbReference>
<sequence length="365" mass="39911">MNTNILIIGGGLAGLSLAHQLQTAGISYHLAEARPRLGGRIHTQTVQHQDQIGHFDTGPTWFWPGQPRIAKIIADLGLASFLQYATGTLSFEDEQGNVFRNRGYASMAGSFRIKGGLTALVDRLHQQLNPSDISLEYRITELQQFPDRIIATGINAQAQIQTIDCQSVVVALPPRVAAHRITFSPPLPENAIQAMQDIPTWMAGQAKIIAVYDRPFWREAGLSGDAMSRRGPMAEIHDASPAEEGPYALFGFVGVPAIHRQTNTDRLRETAQKQLVRLFGPAATNPIELILQDWALEPETATDLDLAPQYSHPAYGLPQAITGLWKNQLIFGSTEVAATFGGYLEGALEVAEIVAQNLIKSHIQK</sequence>
<dbReference type="Pfam" id="PF01593">
    <property type="entry name" value="Amino_oxidase"/>
    <property type="match status" value="1"/>
</dbReference>
<dbReference type="Proteomes" id="UP000625316">
    <property type="component" value="Unassembled WGS sequence"/>
</dbReference>
<dbReference type="Gene3D" id="3.50.50.60">
    <property type="entry name" value="FAD/NAD(P)-binding domain"/>
    <property type="match status" value="2"/>
</dbReference>
<comment type="caution">
    <text evidence="3">The sequence shown here is derived from an EMBL/GenBank/DDBJ whole genome shotgun (WGS) entry which is preliminary data.</text>
</comment>
<feature type="domain" description="Amine oxidase" evidence="2">
    <location>
        <begin position="99"/>
        <end position="359"/>
    </location>
</feature>
<dbReference type="PANTHER" id="PTHR43563">
    <property type="entry name" value="AMINE OXIDASE"/>
    <property type="match status" value="1"/>
</dbReference>
<evidence type="ECO:0000313" key="3">
    <source>
        <dbReference type="EMBL" id="MBE9032111.1"/>
    </source>
</evidence>
<evidence type="ECO:0000256" key="1">
    <source>
        <dbReference type="ARBA" id="ARBA00005995"/>
    </source>
</evidence>
<dbReference type="SUPFAM" id="SSF54373">
    <property type="entry name" value="FAD-linked reductases, C-terminal domain"/>
    <property type="match status" value="1"/>
</dbReference>
<dbReference type="InterPro" id="IPR050703">
    <property type="entry name" value="Flavin_MAO"/>
</dbReference>
<evidence type="ECO:0000259" key="2">
    <source>
        <dbReference type="Pfam" id="PF01593"/>
    </source>
</evidence>
<dbReference type="Pfam" id="PF13450">
    <property type="entry name" value="NAD_binding_8"/>
    <property type="match status" value="1"/>
</dbReference>
<evidence type="ECO:0000313" key="4">
    <source>
        <dbReference type="Proteomes" id="UP000625316"/>
    </source>
</evidence>
<dbReference type="InterPro" id="IPR002937">
    <property type="entry name" value="Amino_oxidase"/>
</dbReference>
<dbReference type="AlphaFoldDB" id="A0A928VSD8"/>
<dbReference type="Gene3D" id="3.90.660.20">
    <property type="entry name" value="Protoporphyrinogen oxidase, mitochondrial, domain 2"/>
    <property type="match status" value="1"/>
</dbReference>
<protein>
    <submittedName>
        <fullName evidence="3">FAD-dependent oxidoreductase</fullName>
    </submittedName>
</protein>
<dbReference type="PANTHER" id="PTHR43563:SF14">
    <property type="entry name" value="AMINE OXIDASE"/>
    <property type="match status" value="1"/>
</dbReference>
<reference evidence="3" key="1">
    <citation type="submission" date="2020-10" db="EMBL/GenBank/DDBJ databases">
        <authorList>
            <person name="Castelo-Branco R."/>
            <person name="Eusebio N."/>
            <person name="Adriana R."/>
            <person name="Vieira A."/>
            <person name="Brugerolle De Fraissinette N."/>
            <person name="Rezende De Castro R."/>
            <person name="Schneider M.P."/>
            <person name="Vasconcelos V."/>
            <person name="Leao P.N."/>
        </authorList>
    </citation>
    <scope>NUCLEOTIDE SEQUENCE</scope>
    <source>
        <strain evidence="3">LEGE 11480</strain>
    </source>
</reference>
<dbReference type="GO" id="GO:0016491">
    <property type="term" value="F:oxidoreductase activity"/>
    <property type="evidence" value="ECO:0007669"/>
    <property type="project" value="InterPro"/>
</dbReference>
<dbReference type="EMBL" id="JADEXQ010000089">
    <property type="protein sequence ID" value="MBE9032111.1"/>
    <property type="molecule type" value="Genomic_DNA"/>
</dbReference>
<organism evidence="3 4">
    <name type="scientific">Romeriopsis navalis LEGE 11480</name>
    <dbReference type="NCBI Taxonomy" id="2777977"/>
    <lineage>
        <taxon>Bacteria</taxon>
        <taxon>Bacillati</taxon>
        <taxon>Cyanobacteriota</taxon>
        <taxon>Cyanophyceae</taxon>
        <taxon>Leptolyngbyales</taxon>
        <taxon>Leptolyngbyaceae</taxon>
        <taxon>Romeriopsis</taxon>
        <taxon>Romeriopsis navalis</taxon>
    </lineage>
</organism>
<dbReference type="RefSeq" id="WP_264326935.1">
    <property type="nucleotide sequence ID" value="NZ_JADEXQ010000089.1"/>
</dbReference>
<name>A0A928VSD8_9CYAN</name>